<evidence type="ECO:0000313" key="2">
    <source>
        <dbReference type="Proteomes" id="UP000295611"/>
    </source>
</evidence>
<proteinExistence type="predicted"/>
<protein>
    <submittedName>
        <fullName evidence="1">Uncharacterized protein</fullName>
    </submittedName>
</protein>
<keyword evidence="2" id="KW-1185">Reference proteome</keyword>
<accession>A0A4R7B6G0</accession>
<comment type="caution">
    <text evidence="1">The sequence shown here is derived from an EMBL/GenBank/DDBJ whole genome shotgun (WGS) entry which is preliminary data.</text>
</comment>
<name>A0A4R7B6G0_9NEIS</name>
<organism evidence="1 2">
    <name type="scientific">Paludibacterium purpuratum</name>
    <dbReference type="NCBI Taxonomy" id="1144873"/>
    <lineage>
        <taxon>Bacteria</taxon>
        <taxon>Pseudomonadati</taxon>
        <taxon>Pseudomonadota</taxon>
        <taxon>Betaproteobacteria</taxon>
        <taxon>Neisseriales</taxon>
        <taxon>Chromobacteriaceae</taxon>
        <taxon>Paludibacterium</taxon>
    </lineage>
</organism>
<dbReference type="RefSeq" id="WP_133679727.1">
    <property type="nucleotide sequence ID" value="NZ_SNZP01000005.1"/>
</dbReference>
<dbReference type="Proteomes" id="UP000295611">
    <property type="component" value="Unassembled WGS sequence"/>
</dbReference>
<gene>
    <name evidence="1" type="ORF">DFP86_105129</name>
</gene>
<sequence length="778" mass="86031">MSNRNTVIAHRYAYAAQNEFPLLTTSPSQDPPTSLLDKDLQLMTQAWRALCESLLTHWEKEQASDTLSGSAARRSPPEAFVQLRILLQNPASSLLVGLGPKATKREVLELEASRELIGWLKALKSQWLSQFASPLIDALIVHASAGHNQQVFNENARCMLQALRWMKQPGSGVSDSVSGQLGLRLGVGVTLGISAAGDLTRSKALGKGGVFTEEYMRAAKLGADVKGTVIPALVDAGFELSGRYRTGERRTYRDMEEYVASQSPLHLNRELKRLLVDSGHGTDPLKRHVNLLNQAHSGRERLNLMLTVIGWPGQTTEFPLLQEGSLSRISGYTGELKFSGGASVLPNKNRLGVAMSANVDVATTEKAEPLSFLQVLDPSTMLTRDEQLQLDLKLAQYNLPETTRWPEVLDALSTRVGMVVQLMELTNGFFDESVQAQALATTQRFMRDEGVASIEQLFGKWSATLYLSLKTMRQRNPDWVAADADLDKLVRQMDQQLGSPRFPHDAGRLQEDRGLVKTTSTREEKYAASLQLDLPGWRGKAQASWRDNKSDDPTQDGEILEISLAMQLGTNIGKLKDVLNQALKKAFPQLIIKLASLELPLQGGGNVTLNYFKPRNGEDTSFRLQETGASLNALSTFGSAVALPLATGIALSAGASRTTTVTKAGPKQFSGCDIYWFLNQYFNSVAAGTLSWSALCNAQQPGLTRLLTELRNRQSLAFVDLAYFVTRYNLHQREKATLRDWESIRSLNTLEALMKAMVPYWRHDKDEKAQLERQSTKL</sequence>
<dbReference type="AlphaFoldDB" id="A0A4R7B6G0"/>
<reference evidence="1 2" key="1">
    <citation type="submission" date="2019-03" db="EMBL/GenBank/DDBJ databases">
        <title>Genomic Encyclopedia of Type Strains, Phase III (KMG-III): the genomes of soil and plant-associated and newly described type strains.</title>
        <authorList>
            <person name="Whitman W."/>
        </authorList>
    </citation>
    <scope>NUCLEOTIDE SEQUENCE [LARGE SCALE GENOMIC DNA]</scope>
    <source>
        <strain evidence="1 2">CECT 8976</strain>
    </source>
</reference>
<dbReference type="EMBL" id="SNZP01000005">
    <property type="protein sequence ID" value="TDR80274.1"/>
    <property type="molecule type" value="Genomic_DNA"/>
</dbReference>
<evidence type="ECO:0000313" key="1">
    <source>
        <dbReference type="EMBL" id="TDR80274.1"/>
    </source>
</evidence>